<comment type="caution">
    <text evidence="1">The sequence shown here is derived from an EMBL/GenBank/DDBJ whole genome shotgun (WGS) entry which is preliminary data.</text>
</comment>
<name>A0A978U9X7_ZIZJJ</name>
<dbReference type="EMBL" id="JAEACU010000098">
    <property type="protein sequence ID" value="KAH7511451.1"/>
    <property type="molecule type" value="Genomic_DNA"/>
</dbReference>
<proteinExistence type="predicted"/>
<evidence type="ECO:0000313" key="2">
    <source>
        <dbReference type="Proteomes" id="UP000813462"/>
    </source>
</evidence>
<reference evidence="1" key="1">
    <citation type="journal article" date="2021" name="Front. Plant Sci.">
        <title>Chromosome-Scale Genome Assembly for Chinese Sour Jujube and Insights Into Its Genome Evolution and Domestication Signature.</title>
        <authorList>
            <person name="Shen L.-Y."/>
            <person name="Luo H."/>
            <person name="Wang X.-L."/>
            <person name="Wang X.-M."/>
            <person name="Qiu X.-J."/>
            <person name="Liu H."/>
            <person name="Zhou S.-S."/>
            <person name="Jia K.-H."/>
            <person name="Nie S."/>
            <person name="Bao Y.-T."/>
            <person name="Zhang R.-G."/>
            <person name="Yun Q.-Z."/>
            <person name="Chai Y.-H."/>
            <person name="Lu J.-Y."/>
            <person name="Li Y."/>
            <person name="Zhao S.-W."/>
            <person name="Mao J.-F."/>
            <person name="Jia S.-G."/>
            <person name="Mao Y.-M."/>
        </authorList>
    </citation>
    <scope>NUCLEOTIDE SEQUENCE</scope>
    <source>
        <strain evidence="1">AT0</strain>
        <tissue evidence="1">Leaf</tissue>
    </source>
</reference>
<sequence>MLLQLLQELYGSHPRRDFRMTVSRNSTRIRAAIAVDLVDPTKRFRLNCRKWAIHNKSLLSNGFLRGPAYGPVSSTKEFGLRGQPGSFYEEGGAKEARGLVKEGGKGIRRGGVPRQNKGMKGHFALKTLYAPHNDGSIVLGSVEACFFSKVFLVINMTYP</sequence>
<gene>
    <name evidence="1" type="ORF">FEM48_ZijujUnG0013600</name>
</gene>
<evidence type="ECO:0000313" key="1">
    <source>
        <dbReference type="EMBL" id="KAH7511451.1"/>
    </source>
</evidence>
<dbReference type="AlphaFoldDB" id="A0A978U9X7"/>
<accession>A0A978U9X7</accession>
<dbReference type="Proteomes" id="UP000813462">
    <property type="component" value="Unassembled WGS sequence"/>
</dbReference>
<organism evidence="1 2">
    <name type="scientific">Ziziphus jujuba var. spinosa</name>
    <dbReference type="NCBI Taxonomy" id="714518"/>
    <lineage>
        <taxon>Eukaryota</taxon>
        <taxon>Viridiplantae</taxon>
        <taxon>Streptophyta</taxon>
        <taxon>Embryophyta</taxon>
        <taxon>Tracheophyta</taxon>
        <taxon>Spermatophyta</taxon>
        <taxon>Magnoliopsida</taxon>
        <taxon>eudicotyledons</taxon>
        <taxon>Gunneridae</taxon>
        <taxon>Pentapetalae</taxon>
        <taxon>rosids</taxon>
        <taxon>fabids</taxon>
        <taxon>Rosales</taxon>
        <taxon>Rhamnaceae</taxon>
        <taxon>Paliureae</taxon>
        <taxon>Ziziphus</taxon>
    </lineage>
</organism>
<protein>
    <submittedName>
        <fullName evidence="1">Uncharacterized protein</fullName>
    </submittedName>
</protein>